<gene>
    <name evidence="2" type="ORF">ABH992_000241</name>
</gene>
<comment type="caution">
    <text evidence="2">The sequence shown here is derived from an EMBL/GenBank/DDBJ whole genome shotgun (WGS) entry which is preliminary data.</text>
</comment>
<feature type="domain" description="DUF6455" evidence="1">
    <location>
        <begin position="32"/>
        <end position="87"/>
    </location>
</feature>
<organism evidence="2 3">
    <name type="scientific">Bradyrhizobium yuanmingense</name>
    <dbReference type="NCBI Taxonomy" id="108015"/>
    <lineage>
        <taxon>Bacteria</taxon>
        <taxon>Pseudomonadati</taxon>
        <taxon>Pseudomonadota</taxon>
        <taxon>Alphaproteobacteria</taxon>
        <taxon>Hyphomicrobiales</taxon>
        <taxon>Nitrobacteraceae</taxon>
        <taxon>Bradyrhizobium</taxon>
    </lineage>
</organism>
<evidence type="ECO:0000259" key="1">
    <source>
        <dbReference type="Pfam" id="PF20056"/>
    </source>
</evidence>
<dbReference type="InterPro" id="IPR045601">
    <property type="entry name" value="DUF6455"/>
</dbReference>
<sequence>MFRLPNPMTLFRSGPYASDELPKLLESLGLDEAALSRTQPTLQRDMVRVCAACQQKARCDVDLDAGTSAQHYAEYCANAPTIDALSQKT</sequence>
<keyword evidence="3" id="KW-1185">Reference proteome</keyword>
<reference evidence="2 3" key="1">
    <citation type="submission" date="2024-07" db="EMBL/GenBank/DDBJ databases">
        <title>Genomic Encyclopedia of Type Strains, Phase V (KMG-V): Genome sequencing to study the core and pangenomes of soil and plant-associated prokaryotes.</title>
        <authorList>
            <person name="Whitman W."/>
        </authorList>
    </citation>
    <scope>NUCLEOTIDE SEQUENCE [LARGE SCALE GENOMIC DNA]</scope>
    <source>
        <strain evidence="2 3">USDA 222</strain>
    </source>
</reference>
<name>A0ABV4G9P3_9BRAD</name>
<protein>
    <recommendedName>
        <fullName evidence="1">DUF6455 domain-containing protein</fullName>
    </recommendedName>
</protein>
<dbReference type="Pfam" id="PF20056">
    <property type="entry name" value="DUF6455"/>
    <property type="match status" value="1"/>
</dbReference>
<dbReference type="Proteomes" id="UP001565474">
    <property type="component" value="Unassembled WGS sequence"/>
</dbReference>
<accession>A0ABV4G9P3</accession>
<evidence type="ECO:0000313" key="2">
    <source>
        <dbReference type="EMBL" id="MEY9467842.1"/>
    </source>
</evidence>
<evidence type="ECO:0000313" key="3">
    <source>
        <dbReference type="Proteomes" id="UP001565474"/>
    </source>
</evidence>
<dbReference type="EMBL" id="JBGBZN010000001">
    <property type="protein sequence ID" value="MEY9467842.1"/>
    <property type="molecule type" value="Genomic_DNA"/>
</dbReference>
<dbReference type="RefSeq" id="WP_244431520.1">
    <property type="nucleotide sequence ID" value="NZ_JBGBYH010000001.1"/>
</dbReference>
<proteinExistence type="predicted"/>